<sequence length="334" mass="37324">MKTLLRIDASTRIKGSNTRVLTDYFQTKWLSHNPESQVIHRCLASNPIPHIANETIKAFHHANEPSSDKMLSDTLIDELKSADHLLIGSPLYNLTLPSTLKAYFDHVVRAGLTFEVRQGNYRGLLNGKAATLITARGSQSSPTDDFQTTYLRKILTFIGIDSIDVVALEGMALDQKTKEKALSCAKQQIDWLINRTVSPVWQGEFSEYDKQQINFLRAGQADAIVNGDAQAYAELCADNIQLLIPSQDVITGRNALLEAEQALFSSAKFASFQKFPLYIERSGNLAVEVGRQEVTMKNRHDTGGVFSTGQKYTHVFRLTPQGWRFAMLMSNPNE</sequence>
<dbReference type="SUPFAM" id="SSF52218">
    <property type="entry name" value="Flavoproteins"/>
    <property type="match status" value="1"/>
</dbReference>
<dbReference type="PANTHER" id="PTHR43741:SF2">
    <property type="entry name" value="FMN-DEPENDENT NADH:QUINONE OXIDOREDUCTASE"/>
    <property type="match status" value="1"/>
</dbReference>
<evidence type="ECO:0000256" key="4">
    <source>
        <dbReference type="ARBA" id="ARBA00023027"/>
    </source>
</evidence>
<comment type="catalytic activity">
    <reaction evidence="6">
        <text>2 a quinone + NADH + H(+) = 2 a 1,4-benzosemiquinone + NAD(+)</text>
        <dbReference type="Rhea" id="RHEA:65952"/>
        <dbReference type="ChEBI" id="CHEBI:15378"/>
        <dbReference type="ChEBI" id="CHEBI:57540"/>
        <dbReference type="ChEBI" id="CHEBI:57945"/>
        <dbReference type="ChEBI" id="CHEBI:132124"/>
        <dbReference type="ChEBI" id="CHEBI:134225"/>
    </reaction>
</comment>
<dbReference type="InterPro" id="IPR023048">
    <property type="entry name" value="NADH:quinone_OxRdtase_FMN_depd"/>
</dbReference>
<dbReference type="GO" id="GO:0010181">
    <property type="term" value="F:FMN binding"/>
    <property type="evidence" value="ECO:0007669"/>
    <property type="project" value="UniProtKB-UniRule"/>
</dbReference>
<evidence type="ECO:0000256" key="6">
    <source>
        <dbReference type="HAMAP-Rule" id="MF_01216"/>
    </source>
</evidence>
<feature type="domain" description="Flavodoxin-like fold" evidence="7">
    <location>
        <begin position="3"/>
        <end position="189"/>
    </location>
</feature>
<evidence type="ECO:0000313" key="9">
    <source>
        <dbReference type="EMBL" id="MBT9316885.1"/>
    </source>
</evidence>
<dbReference type="InterPro" id="IPR003680">
    <property type="entry name" value="Flavodoxin_fold"/>
</dbReference>
<dbReference type="Proteomes" id="UP000717364">
    <property type="component" value="Unassembled WGS sequence"/>
</dbReference>
<dbReference type="Pfam" id="PF14534">
    <property type="entry name" value="DUF4440"/>
    <property type="match status" value="1"/>
</dbReference>
<dbReference type="EMBL" id="JADOES010000034">
    <property type="protein sequence ID" value="MBT9316885.1"/>
    <property type="molecule type" value="Genomic_DNA"/>
</dbReference>
<dbReference type="HAMAP" id="MF_01216">
    <property type="entry name" value="Azoreductase_type1"/>
    <property type="match status" value="1"/>
</dbReference>
<dbReference type="RefSeq" id="WP_215609952.1">
    <property type="nucleotide sequence ID" value="NZ_JADOES010000034.1"/>
</dbReference>
<accession>A0A947GJC8</accession>
<dbReference type="PANTHER" id="PTHR43741">
    <property type="entry name" value="FMN-DEPENDENT NADH-AZOREDUCTASE 1"/>
    <property type="match status" value="1"/>
</dbReference>
<evidence type="ECO:0000313" key="10">
    <source>
        <dbReference type="Proteomes" id="UP000717364"/>
    </source>
</evidence>
<dbReference type="AlphaFoldDB" id="A0A947GJC8"/>
<keyword evidence="1 6" id="KW-0285">Flavoprotein</keyword>
<comment type="caution">
    <text evidence="9">The sequence shown here is derived from an EMBL/GenBank/DDBJ whole genome shotgun (WGS) entry which is preliminary data.</text>
</comment>
<evidence type="ECO:0000256" key="3">
    <source>
        <dbReference type="ARBA" id="ARBA00023002"/>
    </source>
</evidence>
<organism evidence="9 10">
    <name type="scientific">Leptothoe spongobia TAU-MAC 1115</name>
    <dbReference type="NCBI Taxonomy" id="1967444"/>
    <lineage>
        <taxon>Bacteria</taxon>
        <taxon>Bacillati</taxon>
        <taxon>Cyanobacteriota</taxon>
        <taxon>Cyanophyceae</taxon>
        <taxon>Nodosilineales</taxon>
        <taxon>Cymatolegaceae</taxon>
        <taxon>Leptothoe</taxon>
        <taxon>Leptothoe spongobia</taxon>
    </lineage>
</organism>
<keyword evidence="2 6" id="KW-0288">FMN</keyword>
<keyword evidence="4 6" id="KW-0520">NAD</keyword>
<evidence type="ECO:0000259" key="7">
    <source>
        <dbReference type="Pfam" id="PF02525"/>
    </source>
</evidence>
<dbReference type="Gene3D" id="3.10.450.50">
    <property type="match status" value="1"/>
</dbReference>
<comment type="function">
    <text evidence="6">Also exhibits azoreductase activity. Catalyzes the reductive cleavage of the azo bond in aromatic azo compounds to the corresponding amines.</text>
</comment>
<dbReference type="Pfam" id="PF02525">
    <property type="entry name" value="Flavodoxin_2"/>
    <property type="match status" value="1"/>
</dbReference>
<dbReference type="GO" id="GO:0016652">
    <property type="term" value="F:oxidoreductase activity, acting on NAD(P)H as acceptor"/>
    <property type="evidence" value="ECO:0007669"/>
    <property type="project" value="UniProtKB-UniRule"/>
</dbReference>
<evidence type="ECO:0000256" key="5">
    <source>
        <dbReference type="ARBA" id="ARBA00048542"/>
    </source>
</evidence>
<reference evidence="9" key="2">
    <citation type="journal article" date="2021" name="Mar. Drugs">
        <title>Genome Reduction and Secondary Metabolism of the Marine Sponge-Associated Cyanobacterium Leptothoe.</title>
        <authorList>
            <person name="Konstantinou D."/>
            <person name="Popin R.V."/>
            <person name="Fewer D.P."/>
            <person name="Sivonen K."/>
            <person name="Gkelis S."/>
        </authorList>
    </citation>
    <scope>NUCLEOTIDE SEQUENCE</scope>
    <source>
        <strain evidence="9">TAU-MAC 1115</strain>
    </source>
</reference>
<dbReference type="EC" id="1.7.1.17" evidence="6"/>
<comment type="function">
    <text evidence="6">Quinone reductase that provides resistance to thiol-specific stress caused by electrophilic quinones.</text>
</comment>
<dbReference type="InterPro" id="IPR050104">
    <property type="entry name" value="FMN-dep_NADH:Q_OxRdtase_AzoR1"/>
</dbReference>
<reference evidence="9" key="1">
    <citation type="submission" date="2020-11" db="EMBL/GenBank/DDBJ databases">
        <authorList>
            <person name="Konstantinou D."/>
            <person name="Gkelis S."/>
            <person name="Popin R."/>
            <person name="Fewer D."/>
            <person name="Sivonen K."/>
        </authorList>
    </citation>
    <scope>NUCLEOTIDE SEQUENCE</scope>
    <source>
        <strain evidence="9">TAU-MAC 1115</strain>
    </source>
</reference>
<dbReference type="InterPro" id="IPR027843">
    <property type="entry name" value="DUF4440"/>
</dbReference>
<comment type="cofactor">
    <cofactor evidence="6">
        <name>FMN</name>
        <dbReference type="ChEBI" id="CHEBI:58210"/>
    </cofactor>
    <text evidence="6">Binds 1 FMN per subunit.</text>
</comment>
<dbReference type="SUPFAM" id="SSF54427">
    <property type="entry name" value="NTF2-like"/>
    <property type="match status" value="1"/>
</dbReference>
<dbReference type="Gene3D" id="3.40.50.360">
    <property type="match status" value="1"/>
</dbReference>
<dbReference type="EC" id="1.6.5.-" evidence="6"/>
<protein>
    <recommendedName>
        <fullName evidence="6">FMN dependent NADH:quinone oxidoreductase</fullName>
        <ecNumber evidence="6">1.6.5.-</ecNumber>
    </recommendedName>
    <alternativeName>
        <fullName evidence="6">Azo-dye reductase</fullName>
    </alternativeName>
    <alternativeName>
        <fullName evidence="6">FMN-dependent NADH-azo compound oxidoreductase</fullName>
    </alternativeName>
    <alternativeName>
        <fullName evidence="6">FMN-dependent NADH-azoreductase</fullName>
        <ecNumber evidence="6">1.7.1.17</ecNumber>
    </alternativeName>
</protein>
<keyword evidence="10" id="KW-1185">Reference proteome</keyword>
<feature type="binding site" evidence="6">
    <location>
        <position position="10"/>
    </location>
    <ligand>
        <name>FMN</name>
        <dbReference type="ChEBI" id="CHEBI:58210"/>
    </ligand>
</feature>
<comment type="subunit">
    <text evidence="6">Homodimer.</text>
</comment>
<gene>
    <name evidence="6" type="primary">azoR</name>
    <name evidence="9" type="ORF">IXB50_15760</name>
</gene>
<comment type="caution">
    <text evidence="6">Lacks conserved residue(s) required for the propagation of feature annotation.</text>
</comment>
<comment type="catalytic activity">
    <reaction evidence="5">
        <text>N,N-dimethyl-1,4-phenylenediamine + anthranilate + 2 NAD(+) = 2-(4-dimethylaminophenyl)diazenylbenzoate + 2 NADH + 2 H(+)</text>
        <dbReference type="Rhea" id="RHEA:55872"/>
        <dbReference type="ChEBI" id="CHEBI:15378"/>
        <dbReference type="ChEBI" id="CHEBI:15783"/>
        <dbReference type="ChEBI" id="CHEBI:16567"/>
        <dbReference type="ChEBI" id="CHEBI:57540"/>
        <dbReference type="ChEBI" id="CHEBI:57945"/>
        <dbReference type="ChEBI" id="CHEBI:71579"/>
        <dbReference type="EC" id="1.7.1.17"/>
    </reaction>
    <physiologicalReaction direction="right-to-left" evidence="5">
        <dbReference type="Rhea" id="RHEA:55874"/>
    </physiologicalReaction>
</comment>
<evidence type="ECO:0000259" key="8">
    <source>
        <dbReference type="Pfam" id="PF14534"/>
    </source>
</evidence>
<evidence type="ECO:0000256" key="1">
    <source>
        <dbReference type="ARBA" id="ARBA00022630"/>
    </source>
</evidence>
<evidence type="ECO:0000256" key="2">
    <source>
        <dbReference type="ARBA" id="ARBA00022643"/>
    </source>
</evidence>
<comment type="similarity">
    <text evidence="6">Belongs to the azoreductase type 1 family.</text>
</comment>
<name>A0A947GJC8_9CYAN</name>
<feature type="domain" description="DUF4440" evidence="8">
    <location>
        <begin position="220"/>
        <end position="324"/>
    </location>
</feature>
<keyword evidence="3 6" id="KW-0560">Oxidoreductase</keyword>
<dbReference type="InterPro" id="IPR032710">
    <property type="entry name" value="NTF2-like_dom_sf"/>
</dbReference>
<dbReference type="GO" id="GO:0009055">
    <property type="term" value="F:electron transfer activity"/>
    <property type="evidence" value="ECO:0007669"/>
    <property type="project" value="UniProtKB-UniRule"/>
</dbReference>
<dbReference type="InterPro" id="IPR029039">
    <property type="entry name" value="Flavoprotein-like_sf"/>
</dbReference>
<proteinExistence type="inferred from homology"/>
<dbReference type="GO" id="GO:0016655">
    <property type="term" value="F:oxidoreductase activity, acting on NAD(P)H, quinone or similar compound as acceptor"/>
    <property type="evidence" value="ECO:0007669"/>
    <property type="project" value="InterPro"/>
</dbReference>